<protein>
    <submittedName>
        <fullName evidence="2">Glycosyltransferase family A protein</fullName>
        <ecNumber evidence="2">2.4.-.-</ecNumber>
    </submittedName>
</protein>
<keyword evidence="2" id="KW-0808">Transferase</keyword>
<accession>A0ABT8GJX7</accession>
<dbReference type="EMBL" id="JAUHQA010000001">
    <property type="protein sequence ID" value="MDN4481743.1"/>
    <property type="molecule type" value="Genomic_DNA"/>
</dbReference>
<organism evidence="2 3">
    <name type="scientific">Demequina muriae</name>
    <dbReference type="NCBI Taxonomy" id="3051664"/>
    <lineage>
        <taxon>Bacteria</taxon>
        <taxon>Bacillati</taxon>
        <taxon>Actinomycetota</taxon>
        <taxon>Actinomycetes</taxon>
        <taxon>Micrococcales</taxon>
        <taxon>Demequinaceae</taxon>
        <taxon>Demequina</taxon>
    </lineage>
</organism>
<dbReference type="Proteomes" id="UP001172708">
    <property type="component" value="Unassembled WGS sequence"/>
</dbReference>
<dbReference type="Pfam" id="PF00535">
    <property type="entry name" value="Glycos_transf_2"/>
    <property type="match status" value="1"/>
</dbReference>
<reference evidence="2" key="1">
    <citation type="submission" date="2023-06" db="EMBL/GenBank/DDBJ databases">
        <title>Egi l300058.</title>
        <authorList>
            <person name="Gao L."/>
            <person name="Fang B.-Z."/>
            <person name="Li W.-J."/>
        </authorList>
    </citation>
    <scope>NUCLEOTIDE SEQUENCE</scope>
    <source>
        <strain evidence="2">EGI L300058</strain>
    </source>
</reference>
<evidence type="ECO:0000313" key="2">
    <source>
        <dbReference type="EMBL" id="MDN4481743.1"/>
    </source>
</evidence>
<keyword evidence="2" id="KW-0328">Glycosyltransferase</keyword>
<name>A0ABT8GJX7_9MICO</name>
<evidence type="ECO:0000313" key="3">
    <source>
        <dbReference type="Proteomes" id="UP001172708"/>
    </source>
</evidence>
<dbReference type="Gene3D" id="3.90.550.10">
    <property type="entry name" value="Spore Coat Polysaccharide Biosynthesis Protein SpsA, Chain A"/>
    <property type="match status" value="1"/>
</dbReference>
<evidence type="ECO:0000259" key="1">
    <source>
        <dbReference type="Pfam" id="PF00535"/>
    </source>
</evidence>
<proteinExistence type="predicted"/>
<dbReference type="EC" id="2.4.-.-" evidence="2"/>
<dbReference type="PANTHER" id="PTHR43685">
    <property type="entry name" value="GLYCOSYLTRANSFERASE"/>
    <property type="match status" value="1"/>
</dbReference>
<sequence length="299" mass="32194">MADAAPVVSCIVATNRASPFLDEALRSVGAQTHPRLDMVVVDDGSPDPSALARMLTAHPAVTLVRVPPSGVASARNTGVRHARGEILAFLDDDDRWEPDRVALHVEALGRSSAASASYGDLRTIDAAGRVMGEPDQFDATTADIVARRVTVMLPNLVVRRSAFDAVGGFDERLTLAEDLDLVLKLTGIGPLVYARGAISDYRTHDGNVTRRHRALAEAIRLVIARRRDADPRHADDYAVSLRANDRFAWWSAQRAAKAALRGRHPWRAVSEVAWAARFAPAAPADAVARRLIPGASARG</sequence>
<comment type="caution">
    <text evidence="2">The sequence shown here is derived from an EMBL/GenBank/DDBJ whole genome shotgun (WGS) entry which is preliminary data.</text>
</comment>
<dbReference type="InterPro" id="IPR001173">
    <property type="entry name" value="Glyco_trans_2-like"/>
</dbReference>
<dbReference type="InterPro" id="IPR029044">
    <property type="entry name" value="Nucleotide-diphossugar_trans"/>
</dbReference>
<dbReference type="GO" id="GO:0016757">
    <property type="term" value="F:glycosyltransferase activity"/>
    <property type="evidence" value="ECO:0007669"/>
    <property type="project" value="UniProtKB-KW"/>
</dbReference>
<feature type="domain" description="Glycosyltransferase 2-like" evidence="1">
    <location>
        <begin position="10"/>
        <end position="113"/>
    </location>
</feature>
<dbReference type="CDD" id="cd00761">
    <property type="entry name" value="Glyco_tranf_GTA_type"/>
    <property type="match status" value="1"/>
</dbReference>
<dbReference type="InterPro" id="IPR050834">
    <property type="entry name" value="Glycosyltransf_2"/>
</dbReference>
<gene>
    <name evidence="2" type="ORF">QQX02_12505</name>
</gene>
<dbReference type="PANTHER" id="PTHR43685:SF2">
    <property type="entry name" value="GLYCOSYLTRANSFERASE 2-LIKE DOMAIN-CONTAINING PROTEIN"/>
    <property type="match status" value="1"/>
</dbReference>
<keyword evidence="3" id="KW-1185">Reference proteome</keyword>
<dbReference type="SUPFAM" id="SSF53448">
    <property type="entry name" value="Nucleotide-diphospho-sugar transferases"/>
    <property type="match status" value="1"/>
</dbReference>
<dbReference type="RefSeq" id="WP_301143479.1">
    <property type="nucleotide sequence ID" value="NZ_JAUHQA010000001.1"/>
</dbReference>